<dbReference type="InParanoid" id="A0A3N7G4M2"/>
<dbReference type="AlphaFoldDB" id="A0A3N7G4M2"/>
<accession>A0A3N7G4M2</accession>
<name>A0A3N7G4M2_POPTR</name>
<dbReference type="EMBL" id="CM009293">
    <property type="protein sequence ID" value="RQO88788.1"/>
    <property type="molecule type" value="Genomic_DNA"/>
</dbReference>
<proteinExistence type="predicted"/>
<gene>
    <name evidence="1" type="ORF">POPTR_004G010601</name>
</gene>
<protein>
    <submittedName>
        <fullName evidence="1">Uncharacterized protein</fullName>
    </submittedName>
</protein>
<evidence type="ECO:0000313" key="2">
    <source>
        <dbReference type="Proteomes" id="UP000006729"/>
    </source>
</evidence>
<evidence type="ECO:0000313" key="1">
    <source>
        <dbReference type="EMBL" id="RQO88788.1"/>
    </source>
</evidence>
<organism evidence="1 2">
    <name type="scientific">Populus trichocarpa</name>
    <name type="common">Western balsam poplar</name>
    <name type="synonym">Populus balsamifera subsp. trichocarpa</name>
    <dbReference type="NCBI Taxonomy" id="3694"/>
    <lineage>
        <taxon>Eukaryota</taxon>
        <taxon>Viridiplantae</taxon>
        <taxon>Streptophyta</taxon>
        <taxon>Embryophyta</taxon>
        <taxon>Tracheophyta</taxon>
        <taxon>Spermatophyta</taxon>
        <taxon>Magnoliopsida</taxon>
        <taxon>eudicotyledons</taxon>
        <taxon>Gunneridae</taxon>
        <taxon>Pentapetalae</taxon>
        <taxon>rosids</taxon>
        <taxon>fabids</taxon>
        <taxon>Malpighiales</taxon>
        <taxon>Salicaceae</taxon>
        <taxon>Saliceae</taxon>
        <taxon>Populus</taxon>
    </lineage>
</organism>
<sequence>MVTSSRLTWLVLEVMELQRLSFQRETLETSDICSPPVQCTQLLARVSFFRVRTWAKFLKHQRIGQREISKSLLLLMVSVSSGLGVLVARNGDSGRKTLSIDSIRRITCLCSKDKSAKFTTISYSFFFYYLDTPQSLLY</sequence>
<dbReference type="Proteomes" id="UP000006729">
    <property type="component" value="Chromosome 4"/>
</dbReference>
<keyword evidence="2" id="KW-1185">Reference proteome</keyword>
<reference evidence="1 2" key="1">
    <citation type="journal article" date="2006" name="Science">
        <title>The genome of black cottonwood, Populus trichocarpa (Torr. &amp; Gray).</title>
        <authorList>
            <person name="Tuskan G.A."/>
            <person name="Difazio S."/>
            <person name="Jansson S."/>
            <person name="Bohlmann J."/>
            <person name="Grigoriev I."/>
            <person name="Hellsten U."/>
            <person name="Putnam N."/>
            <person name="Ralph S."/>
            <person name="Rombauts S."/>
            <person name="Salamov A."/>
            <person name="Schein J."/>
            <person name="Sterck L."/>
            <person name="Aerts A."/>
            <person name="Bhalerao R.R."/>
            <person name="Bhalerao R.P."/>
            <person name="Blaudez D."/>
            <person name="Boerjan W."/>
            <person name="Brun A."/>
            <person name="Brunner A."/>
            <person name="Busov V."/>
            <person name="Campbell M."/>
            <person name="Carlson J."/>
            <person name="Chalot M."/>
            <person name="Chapman J."/>
            <person name="Chen G.L."/>
            <person name="Cooper D."/>
            <person name="Coutinho P.M."/>
            <person name="Couturier J."/>
            <person name="Covert S."/>
            <person name="Cronk Q."/>
            <person name="Cunningham R."/>
            <person name="Davis J."/>
            <person name="Degroeve S."/>
            <person name="Dejardin A."/>
            <person name="Depamphilis C."/>
            <person name="Detter J."/>
            <person name="Dirks B."/>
            <person name="Dubchak I."/>
            <person name="Duplessis S."/>
            <person name="Ehlting J."/>
            <person name="Ellis B."/>
            <person name="Gendler K."/>
            <person name="Goodstein D."/>
            <person name="Gribskov M."/>
            <person name="Grimwood J."/>
            <person name="Groover A."/>
            <person name="Gunter L."/>
            <person name="Hamberger B."/>
            <person name="Heinze B."/>
            <person name="Helariutta Y."/>
            <person name="Henrissat B."/>
            <person name="Holligan D."/>
            <person name="Holt R."/>
            <person name="Huang W."/>
            <person name="Islam-Faridi N."/>
            <person name="Jones S."/>
            <person name="Jones-Rhoades M."/>
            <person name="Jorgensen R."/>
            <person name="Joshi C."/>
            <person name="Kangasjarvi J."/>
            <person name="Karlsson J."/>
            <person name="Kelleher C."/>
            <person name="Kirkpatrick R."/>
            <person name="Kirst M."/>
            <person name="Kohler A."/>
            <person name="Kalluri U."/>
            <person name="Larimer F."/>
            <person name="Leebens-Mack J."/>
            <person name="Leple J.C."/>
            <person name="Locascio P."/>
            <person name="Lou Y."/>
            <person name="Lucas S."/>
            <person name="Martin F."/>
            <person name="Montanini B."/>
            <person name="Napoli C."/>
            <person name="Nelson D.R."/>
            <person name="Nelson C."/>
            <person name="Nieminen K."/>
            <person name="Nilsson O."/>
            <person name="Pereda V."/>
            <person name="Peter G."/>
            <person name="Philippe R."/>
            <person name="Pilate G."/>
            <person name="Poliakov A."/>
            <person name="Razumovskaya J."/>
            <person name="Richardson P."/>
            <person name="Rinaldi C."/>
            <person name="Ritland K."/>
            <person name="Rouze P."/>
            <person name="Ryaboy D."/>
            <person name="Schmutz J."/>
            <person name="Schrader J."/>
            <person name="Segerman B."/>
            <person name="Shin H."/>
            <person name="Siddiqui A."/>
            <person name="Sterky F."/>
            <person name="Terry A."/>
            <person name="Tsai C.J."/>
            <person name="Uberbacher E."/>
            <person name="Unneberg P."/>
            <person name="Vahala J."/>
            <person name="Wall K."/>
            <person name="Wessler S."/>
            <person name="Yang G."/>
            <person name="Yin T."/>
            <person name="Douglas C."/>
            <person name="Marra M."/>
            <person name="Sandberg G."/>
            <person name="Van de Peer Y."/>
            <person name="Rokhsar D."/>
        </authorList>
    </citation>
    <scope>NUCLEOTIDE SEQUENCE [LARGE SCALE GENOMIC DNA]</scope>
    <source>
        <strain evidence="2">cv. Nisqually</strain>
    </source>
</reference>